<feature type="binding site" evidence="17">
    <location>
        <begin position="136"/>
        <end position="137"/>
    </location>
    <ligand>
        <name>NAD(+)</name>
        <dbReference type="ChEBI" id="CHEBI:57540"/>
    </ligand>
</feature>
<dbReference type="InterPro" id="IPR030960">
    <property type="entry name" value="DHQS/DOIS_N"/>
</dbReference>
<dbReference type="Pfam" id="PF24621">
    <property type="entry name" value="DHQS_C"/>
    <property type="match status" value="1"/>
</dbReference>
<comment type="similarity">
    <text evidence="5 17">Belongs to the sugar phosphate cyclases superfamily. Dehydroquinate synthase family.</text>
</comment>
<organism evidence="20 21">
    <name type="scientific">Sutcliffiella rhizosphaerae</name>
    <dbReference type="NCBI Taxonomy" id="2880967"/>
    <lineage>
        <taxon>Bacteria</taxon>
        <taxon>Bacillati</taxon>
        <taxon>Bacillota</taxon>
        <taxon>Bacilli</taxon>
        <taxon>Bacillales</taxon>
        <taxon>Bacillaceae</taxon>
        <taxon>Sutcliffiella</taxon>
    </lineage>
</organism>
<feature type="binding site" evidence="17">
    <location>
        <position position="253"/>
    </location>
    <ligand>
        <name>Zn(2+)</name>
        <dbReference type="ChEBI" id="CHEBI:29105"/>
    </ligand>
</feature>
<keyword evidence="10 17" id="KW-0479">Metal-binding</keyword>
<keyword evidence="13 17" id="KW-0520">NAD</keyword>
<reference evidence="20 21" key="1">
    <citation type="submission" date="2021-10" db="EMBL/GenBank/DDBJ databases">
        <authorList>
            <person name="Criscuolo A."/>
        </authorList>
    </citation>
    <scope>NUCLEOTIDE SEQUENCE [LARGE SCALE GENOMIC DNA]</scope>
    <source>
        <strain evidence="21">CIP 111883</strain>
    </source>
</reference>
<comment type="caution">
    <text evidence="17">Lacks conserved residue(s) required for the propagation of feature annotation.</text>
</comment>
<gene>
    <name evidence="17 20" type="primary">aroB</name>
    <name evidence="20" type="ORF">BACCIP111883_03446</name>
</gene>
<feature type="binding site" evidence="17">
    <location>
        <position position="270"/>
    </location>
    <ligand>
        <name>Zn(2+)</name>
        <dbReference type="ChEBI" id="CHEBI:29105"/>
    </ligand>
</feature>
<dbReference type="NCBIfam" id="TIGR01357">
    <property type="entry name" value="aroB"/>
    <property type="match status" value="1"/>
</dbReference>
<comment type="cofactor">
    <cofactor evidence="17">
        <name>Co(2+)</name>
        <dbReference type="ChEBI" id="CHEBI:48828"/>
    </cofactor>
    <cofactor evidence="17">
        <name>Zn(2+)</name>
        <dbReference type="ChEBI" id="CHEBI:29105"/>
    </cofactor>
    <text evidence="17">Binds 1 divalent metal cation per subunit. Can use either Co(2+) or Zn(2+).</text>
</comment>
<dbReference type="HAMAP" id="MF_00110">
    <property type="entry name" value="DHQ_synthase"/>
    <property type="match status" value="1"/>
</dbReference>
<dbReference type="InterPro" id="IPR016037">
    <property type="entry name" value="DHQ_synth_AroB"/>
</dbReference>
<dbReference type="EC" id="4.2.3.4" evidence="6 17"/>
<keyword evidence="9 17" id="KW-0028">Amino-acid biosynthesis</keyword>
<evidence type="ECO:0000256" key="11">
    <source>
        <dbReference type="ARBA" id="ARBA00022741"/>
    </source>
</evidence>
<dbReference type="GO" id="GO:0003856">
    <property type="term" value="F:3-dehydroquinate synthase activity"/>
    <property type="evidence" value="ECO:0007669"/>
    <property type="project" value="UniProtKB-EC"/>
</dbReference>
<evidence type="ECO:0000256" key="9">
    <source>
        <dbReference type="ARBA" id="ARBA00022605"/>
    </source>
</evidence>
<evidence type="ECO:0000259" key="19">
    <source>
        <dbReference type="Pfam" id="PF24621"/>
    </source>
</evidence>
<dbReference type="Gene3D" id="3.40.50.1970">
    <property type="match status" value="1"/>
</dbReference>
<dbReference type="CDD" id="cd08195">
    <property type="entry name" value="DHQS"/>
    <property type="match status" value="1"/>
</dbReference>
<evidence type="ECO:0000256" key="14">
    <source>
        <dbReference type="ARBA" id="ARBA00023141"/>
    </source>
</evidence>
<evidence type="ECO:0000256" key="7">
    <source>
        <dbReference type="ARBA" id="ARBA00017684"/>
    </source>
</evidence>
<dbReference type="Gene3D" id="1.20.1090.10">
    <property type="entry name" value="Dehydroquinate synthase-like - alpha domain"/>
    <property type="match status" value="1"/>
</dbReference>
<evidence type="ECO:0000256" key="4">
    <source>
        <dbReference type="ARBA" id="ARBA00004661"/>
    </source>
</evidence>
<feature type="binding site" evidence="17">
    <location>
        <begin position="112"/>
        <end position="116"/>
    </location>
    <ligand>
        <name>NAD(+)</name>
        <dbReference type="ChEBI" id="CHEBI:57540"/>
    </ligand>
</feature>
<protein>
    <recommendedName>
        <fullName evidence="7 17">3-dehydroquinate synthase</fullName>
        <shortName evidence="17">DHQS</shortName>
        <ecNumber evidence="6 17">4.2.3.4</ecNumber>
    </recommendedName>
</protein>
<dbReference type="InterPro" id="IPR050071">
    <property type="entry name" value="Dehydroquinate_synthase"/>
</dbReference>
<dbReference type="PIRSF" id="PIRSF001455">
    <property type="entry name" value="DHQ_synth"/>
    <property type="match status" value="1"/>
</dbReference>
<comment type="pathway">
    <text evidence="4 17">Metabolic intermediate biosynthesis; chorismate biosynthesis; chorismate from D-erythrose 4-phosphate and phosphoenolpyruvate: step 2/7.</text>
</comment>
<evidence type="ECO:0000256" key="1">
    <source>
        <dbReference type="ARBA" id="ARBA00001393"/>
    </source>
</evidence>
<comment type="catalytic activity">
    <reaction evidence="1 17">
        <text>7-phospho-2-dehydro-3-deoxy-D-arabino-heptonate = 3-dehydroquinate + phosphate</text>
        <dbReference type="Rhea" id="RHEA:21968"/>
        <dbReference type="ChEBI" id="CHEBI:32364"/>
        <dbReference type="ChEBI" id="CHEBI:43474"/>
        <dbReference type="ChEBI" id="CHEBI:58394"/>
        <dbReference type="EC" id="4.2.3.4"/>
    </reaction>
</comment>
<dbReference type="InterPro" id="IPR030963">
    <property type="entry name" value="DHQ_synth_fam"/>
</dbReference>
<name>A0ABM8YRN1_9BACI</name>
<evidence type="ECO:0000256" key="2">
    <source>
        <dbReference type="ARBA" id="ARBA00001911"/>
    </source>
</evidence>
<keyword evidence="11 17" id="KW-0547">Nucleotide-binding</keyword>
<evidence type="ECO:0000256" key="10">
    <source>
        <dbReference type="ARBA" id="ARBA00022723"/>
    </source>
</evidence>
<evidence type="ECO:0000256" key="17">
    <source>
        <dbReference type="HAMAP-Rule" id="MF_00110"/>
    </source>
</evidence>
<comment type="subcellular location">
    <subcellularLocation>
        <location evidence="3 17">Cytoplasm</location>
    </subcellularLocation>
</comment>
<keyword evidence="15 17" id="KW-0456">Lyase</keyword>
<sequence length="365" mass="40569">MQPNSKIQEIIVQTDTKSYPVLLGNGASTQLPIILEKFKKKPSQILIITDDSVANLYLADIKAQLKGWENVHSFVFANGEKAKSFENYYAIQSYALEKGLDRQSAVLALGGGVVGDIAGFVASTFMRGIPFIQIPTTILAHDSAVGGKVAINHPLGKNMIGSFYQPEAVLYDVNYLKTLPKEEVRSGFAEVIKHGLIWDRNFFNWIISEIKSLDDLTMDRLLVCLENGVKIKAEVVADDEKETGQRAILNFGHTLGHALEAAYGYGKISHGDGVALGILAATRISEKLYPELRLLDELLGYWKHIGFPTTIDKSVSPLELLDWMKKDKKTKQNHIHMVLIQEIGKVNLQSVPDDVIIETLNEFYV</sequence>
<evidence type="ECO:0000313" key="21">
    <source>
        <dbReference type="Proteomes" id="UP000789833"/>
    </source>
</evidence>
<feature type="domain" description="3-dehydroquinate synthase N-terminal" evidence="18">
    <location>
        <begin position="74"/>
        <end position="185"/>
    </location>
</feature>
<comment type="cofactor">
    <cofactor evidence="2 17">
        <name>NAD(+)</name>
        <dbReference type="ChEBI" id="CHEBI:57540"/>
    </cofactor>
</comment>
<dbReference type="EMBL" id="CAKJTJ010000024">
    <property type="protein sequence ID" value="CAG9622655.1"/>
    <property type="molecule type" value="Genomic_DNA"/>
</dbReference>
<dbReference type="PANTHER" id="PTHR43622">
    <property type="entry name" value="3-DEHYDROQUINATE SYNTHASE"/>
    <property type="match status" value="1"/>
</dbReference>
<feature type="binding site" evidence="17">
    <location>
        <position position="157"/>
    </location>
    <ligand>
        <name>NAD(+)</name>
        <dbReference type="ChEBI" id="CHEBI:57540"/>
    </ligand>
</feature>
<keyword evidence="21" id="KW-1185">Reference proteome</keyword>
<dbReference type="Proteomes" id="UP000789833">
    <property type="component" value="Unassembled WGS sequence"/>
</dbReference>
<evidence type="ECO:0000256" key="15">
    <source>
        <dbReference type="ARBA" id="ARBA00023239"/>
    </source>
</evidence>
<evidence type="ECO:0000256" key="8">
    <source>
        <dbReference type="ARBA" id="ARBA00022490"/>
    </source>
</evidence>
<dbReference type="InterPro" id="IPR056179">
    <property type="entry name" value="DHQS_C"/>
</dbReference>
<keyword evidence="14 17" id="KW-0057">Aromatic amino acid biosynthesis</keyword>
<evidence type="ECO:0000256" key="3">
    <source>
        <dbReference type="ARBA" id="ARBA00004496"/>
    </source>
</evidence>
<evidence type="ECO:0000256" key="12">
    <source>
        <dbReference type="ARBA" id="ARBA00022833"/>
    </source>
</evidence>
<dbReference type="SUPFAM" id="SSF56796">
    <property type="entry name" value="Dehydroquinate synthase-like"/>
    <property type="match status" value="1"/>
</dbReference>
<evidence type="ECO:0000256" key="13">
    <source>
        <dbReference type="ARBA" id="ARBA00023027"/>
    </source>
</evidence>
<proteinExistence type="inferred from homology"/>
<evidence type="ECO:0000256" key="6">
    <source>
        <dbReference type="ARBA" id="ARBA00013031"/>
    </source>
</evidence>
<keyword evidence="8 17" id="KW-0963">Cytoplasm</keyword>
<feature type="domain" description="3-dehydroquinate synthase C-terminal" evidence="19">
    <location>
        <begin position="187"/>
        <end position="330"/>
    </location>
</feature>
<keyword evidence="16 17" id="KW-0170">Cobalt</keyword>
<feature type="binding site" evidence="17">
    <location>
        <position position="190"/>
    </location>
    <ligand>
        <name>Zn(2+)</name>
        <dbReference type="ChEBI" id="CHEBI:29105"/>
    </ligand>
</feature>
<feature type="binding site" evidence="17">
    <location>
        <position position="148"/>
    </location>
    <ligand>
        <name>NAD(+)</name>
        <dbReference type="ChEBI" id="CHEBI:57540"/>
    </ligand>
</feature>
<comment type="function">
    <text evidence="17">Catalyzes the conversion of 3-deoxy-D-arabino-heptulosonate 7-phosphate (DAHP) to dehydroquinate (DHQ).</text>
</comment>
<evidence type="ECO:0000256" key="5">
    <source>
        <dbReference type="ARBA" id="ARBA00005412"/>
    </source>
</evidence>
<evidence type="ECO:0000259" key="18">
    <source>
        <dbReference type="Pfam" id="PF01761"/>
    </source>
</evidence>
<keyword evidence="12 17" id="KW-0862">Zinc</keyword>
<evidence type="ECO:0000313" key="20">
    <source>
        <dbReference type="EMBL" id="CAG9622655.1"/>
    </source>
</evidence>
<comment type="caution">
    <text evidence="20">The sequence shown here is derived from an EMBL/GenBank/DDBJ whole genome shotgun (WGS) entry which is preliminary data.</text>
</comment>
<dbReference type="Pfam" id="PF01761">
    <property type="entry name" value="DHQ_synthase"/>
    <property type="match status" value="1"/>
</dbReference>
<dbReference type="PANTHER" id="PTHR43622:SF7">
    <property type="entry name" value="3-DEHYDROQUINATE SYNTHASE, CHLOROPLASTIC"/>
    <property type="match status" value="1"/>
</dbReference>
<accession>A0ABM8YRN1</accession>
<evidence type="ECO:0000256" key="16">
    <source>
        <dbReference type="ARBA" id="ARBA00023285"/>
    </source>
</evidence>